<dbReference type="Proteomes" id="UP001285921">
    <property type="component" value="Unassembled WGS sequence"/>
</dbReference>
<evidence type="ECO:0000313" key="2">
    <source>
        <dbReference type="Proteomes" id="UP001285921"/>
    </source>
</evidence>
<accession>A0ABQ6NSY5</accession>
<sequence length="76" mass="8729">MRERIRFADADERVFVLYYEGKPLNVVKGGRHYAPRPSKRVYFTEKAAKAALHHLPDGIDRSKVEIIAYVPEVSAE</sequence>
<gene>
    <name evidence="1" type="ORF">PghCCS26_47590</name>
</gene>
<name>A0ABQ6NSY5_9BACL</name>
<reference evidence="1 2" key="1">
    <citation type="submission" date="2023-05" db="EMBL/GenBank/DDBJ databases">
        <title>Draft genome of Paenibacillus sp. CCS26.</title>
        <authorList>
            <person name="Akita H."/>
            <person name="Shinto Y."/>
            <person name="Kimura Z."/>
        </authorList>
    </citation>
    <scope>NUCLEOTIDE SEQUENCE [LARGE SCALE GENOMIC DNA]</scope>
    <source>
        <strain evidence="1 2">CCS26</strain>
    </source>
</reference>
<dbReference type="EMBL" id="BTCL01000021">
    <property type="protein sequence ID" value="GMK47629.1"/>
    <property type="molecule type" value="Genomic_DNA"/>
</dbReference>
<organism evidence="1 2">
    <name type="scientific">Paenibacillus glycanilyticus</name>
    <dbReference type="NCBI Taxonomy" id="126569"/>
    <lineage>
        <taxon>Bacteria</taxon>
        <taxon>Bacillati</taxon>
        <taxon>Bacillota</taxon>
        <taxon>Bacilli</taxon>
        <taxon>Bacillales</taxon>
        <taxon>Paenibacillaceae</taxon>
        <taxon>Paenibacillus</taxon>
    </lineage>
</organism>
<comment type="caution">
    <text evidence="1">The sequence shown here is derived from an EMBL/GenBank/DDBJ whole genome shotgun (WGS) entry which is preliminary data.</text>
</comment>
<dbReference type="RefSeq" id="WP_317981549.1">
    <property type="nucleotide sequence ID" value="NZ_BTCL01000021.1"/>
</dbReference>
<proteinExistence type="predicted"/>
<evidence type="ECO:0000313" key="1">
    <source>
        <dbReference type="EMBL" id="GMK47629.1"/>
    </source>
</evidence>
<keyword evidence="2" id="KW-1185">Reference proteome</keyword>
<protein>
    <submittedName>
        <fullName evidence="1">Uncharacterized protein</fullName>
    </submittedName>
</protein>